<dbReference type="GO" id="GO:0005737">
    <property type="term" value="C:cytoplasm"/>
    <property type="evidence" value="ECO:0007669"/>
    <property type="project" value="UniProtKB-SubCell"/>
</dbReference>
<evidence type="ECO:0000256" key="6">
    <source>
        <dbReference type="ARBA" id="ARBA00023315"/>
    </source>
</evidence>
<evidence type="ECO:0000256" key="8">
    <source>
        <dbReference type="HAMAP-Rule" id="MF_01445"/>
    </source>
</evidence>
<comment type="similarity">
    <text evidence="8">Belongs to the KAE1 / TsaD family.</text>
</comment>
<dbReference type="CDD" id="cd24133">
    <property type="entry name" value="ASKHA_NBD_TsaD_bac"/>
    <property type="match status" value="1"/>
</dbReference>
<evidence type="ECO:0000256" key="7">
    <source>
        <dbReference type="ARBA" id="ARBA00048117"/>
    </source>
</evidence>
<keyword evidence="1 8" id="KW-0963">Cytoplasm</keyword>
<evidence type="ECO:0000313" key="11">
    <source>
        <dbReference type="Proteomes" id="UP000231366"/>
    </source>
</evidence>
<evidence type="ECO:0000256" key="4">
    <source>
        <dbReference type="ARBA" id="ARBA00022723"/>
    </source>
</evidence>
<keyword evidence="6 8" id="KW-0012">Acyltransferase</keyword>
<protein>
    <recommendedName>
        <fullName evidence="8">tRNA N6-adenosine threonylcarbamoyltransferase</fullName>
        <ecNumber evidence="8">2.3.1.234</ecNumber>
    </recommendedName>
    <alternativeName>
        <fullName evidence="8">N6-L-threonylcarbamoyladenine synthase</fullName>
        <shortName evidence="8">t(6)A synthase</shortName>
    </alternativeName>
    <alternativeName>
        <fullName evidence="8">t(6)A37 threonylcarbamoyladenosine biosynthesis protein TsaD</fullName>
    </alternativeName>
    <alternativeName>
        <fullName evidence="8">tRNA threonylcarbamoyladenosine biosynthesis protein TsaD</fullName>
    </alternativeName>
</protein>
<dbReference type="Pfam" id="PF00814">
    <property type="entry name" value="TsaD"/>
    <property type="match status" value="1"/>
</dbReference>
<evidence type="ECO:0000256" key="5">
    <source>
        <dbReference type="ARBA" id="ARBA00023004"/>
    </source>
</evidence>
<dbReference type="InterPro" id="IPR000905">
    <property type="entry name" value="Gcp-like_dom"/>
</dbReference>
<evidence type="ECO:0000256" key="3">
    <source>
        <dbReference type="ARBA" id="ARBA00022694"/>
    </source>
</evidence>
<dbReference type="Gene3D" id="3.30.420.40">
    <property type="match status" value="2"/>
</dbReference>
<comment type="function">
    <text evidence="8">Required for the formation of a threonylcarbamoyl group on adenosine at position 37 (t(6)A37) in tRNAs that read codons beginning with adenine. Is involved in the transfer of the threonylcarbamoyl moiety of threonylcarbamoyl-AMP (TC-AMP) to the N6 group of A37, together with TsaE and TsaB. TsaD likely plays a direct catalytic role in this reaction.</text>
</comment>
<dbReference type="NCBIfam" id="TIGR00329">
    <property type="entry name" value="gcp_kae1"/>
    <property type="match status" value="1"/>
</dbReference>
<dbReference type="FunFam" id="3.30.420.40:FF:000040">
    <property type="entry name" value="tRNA N6-adenosine threonylcarbamoyltransferase"/>
    <property type="match status" value="1"/>
</dbReference>
<dbReference type="AlphaFoldDB" id="A0A2M8AWD6"/>
<dbReference type="GO" id="GO:0002949">
    <property type="term" value="P:tRNA threonylcarbamoyladenosine modification"/>
    <property type="evidence" value="ECO:0007669"/>
    <property type="project" value="UniProtKB-UniRule"/>
</dbReference>
<dbReference type="GO" id="GO:0005506">
    <property type="term" value="F:iron ion binding"/>
    <property type="evidence" value="ECO:0007669"/>
    <property type="project" value="UniProtKB-UniRule"/>
</dbReference>
<keyword evidence="4 8" id="KW-0479">Metal-binding</keyword>
<dbReference type="PANTHER" id="PTHR11735:SF6">
    <property type="entry name" value="TRNA N6-ADENOSINE THREONYLCARBAMOYLTRANSFERASE, MITOCHONDRIAL"/>
    <property type="match status" value="1"/>
</dbReference>
<keyword evidence="2 8" id="KW-0808">Transferase</keyword>
<feature type="binding site" evidence="8">
    <location>
        <begin position="138"/>
        <end position="142"/>
    </location>
    <ligand>
        <name>substrate</name>
    </ligand>
</feature>
<proteinExistence type="inferred from homology"/>
<keyword evidence="5 8" id="KW-0408">Iron</keyword>
<evidence type="ECO:0000259" key="9">
    <source>
        <dbReference type="Pfam" id="PF00814"/>
    </source>
</evidence>
<feature type="domain" description="Gcp-like" evidence="9">
    <location>
        <begin position="27"/>
        <end position="309"/>
    </location>
</feature>
<evidence type="ECO:0000256" key="2">
    <source>
        <dbReference type="ARBA" id="ARBA00022679"/>
    </source>
</evidence>
<accession>A0A2M8AWD6</accession>
<gene>
    <name evidence="8 10" type="primary">tsaD</name>
    <name evidence="10" type="ORF">CO110_00195</name>
</gene>
<keyword evidence="3 8" id="KW-0819">tRNA processing</keyword>
<dbReference type="InterPro" id="IPR022450">
    <property type="entry name" value="TsaD"/>
</dbReference>
<dbReference type="PRINTS" id="PR00789">
    <property type="entry name" value="OSIALOPTASE"/>
</dbReference>
<feature type="binding site" evidence="8">
    <location>
        <position position="119"/>
    </location>
    <ligand>
        <name>Fe cation</name>
        <dbReference type="ChEBI" id="CHEBI:24875"/>
    </ligand>
</feature>
<dbReference type="EMBL" id="PFUI01000006">
    <property type="protein sequence ID" value="PJB30504.1"/>
    <property type="molecule type" value="Genomic_DNA"/>
</dbReference>
<feature type="binding site" evidence="8">
    <location>
        <position position="171"/>
    </location>
    <ligand>
        <name>substrate</name>
    </ligand>
</feature>
<name>A0A2M8AWD6_9BACT</name>
<evidence type="ECO:0000313" key="10">
    <source>
        <dbReference type="EMBL" id="PJB30504.1"/>
    </source>
</evidence>
<dbReference type="EC" id="2.3.1.234" evidence="8"/>
<comment type="caution">
    <text evidence="10">The sequence shown here is derived from an EMBL/GenBank/DDBJ whole genome shotgun (WGS) entry which is preliminary data.</text>
</comment>
<feature type="binding site" evidence="8">
    <location>
        <position position="184"/>
    </location>
    <ligand>
        <name>substrate</name>
    </ligand>
</feature>
<dbReference type="InterPro" id="IPR043129">
    <property type="entry name" value="ATPase_NBD"/>
</dbReference>
<dbReference type="GO" id="GO:0061711">
    <property type="term" value="F:tRNA N(6)-L-threonylcarbamoyladenine synthase activity"/>
    <property type="evidence" value="ECO:0007669"/>
    <property type="project" value="UniProtKB-EC"/>
</dbReference>
<comment type="subcellular location">
    <subcellularLocation>
        <location evidence="8">Cytoplasm</location>
    </subcellularLocation>
</comment>
<dbReference type="HAMAP" id="MF_01445">
    <property type="entry name" value="TsaD"/>
    <property type="match status" value="1"/>
</dbReference>
<dbReference type="Proteomes" id="UP000231366">
    <property type="component" value="Unassembled WGS sequence"/>
</dbReference>
<comment type="catalytic activity">
    <reaction evidence="7 8">
        <text>L-threonylcarbamoyladenylate + adenosine(37) in tRNA = N(6)-L-threonylcarbamoyladenosine(37) in tRNA + AMP + H(+)</text>
        <dbReference type="Rhea" id="RHEA:37059"/>
        <dbReference type="Rhea" id="RHEA-COMP:10162"/>
        <dbReference type="Rhea" id="RHEA-COMP:10163"/>
        <dbReference type="ChEBI" id="CHEBI:15378"/>
        <dbReference type="ChEBI" id="CHEBI:73682"/>
        <dbReference type="ChEBI" id="CHEBI:74411"/>
        <dbReference type="ChEBI" id="CHEBI:74418"/>
        <dbReference type="ChEBI" id="CHEBI:456215"/>
        <dbReference type="EC" id="2.3.1.234"/>
    </reaction>
</comment>
<organism evidence="10 11">
    <name type="scientific">Candidatus Desantisbacteria bacterium CG_4_9_14_3_um_filter_40_11</name>
    <dbReference type="NCBI Taxonomy" id="1974546"/>
    <lineage>
        <taxon>Bacteria</taxon>
        <taxon>Candidatus Desantisiibacteriota</taxon>
    </lineage>
</organism>
<sequence>MEERLLILGIETSCDETAAAVVEDGQHILSNIIASQVKFHEPYGGVVPEIASRKHIEVINQVVVSAINEAGITLNDIEAIAVTYGPGLVGALLVGVSFAKALAYGRRLPLIPINHLEAHIYAVYLEYPQINLPAIALVVSGGHTEMILVKELGVYESLGRTKDDAIGEAYDKVAKWLGLGYPGGQIIDRLATTGNREAIRFPRPTIKHSKYDFSYSGLKTAVINYTKTTHHPLPVEDIAASFQEAAVDALVSKVMNAVQDMAAVSIILGGGVAANSRLREQLNAKTTGKDIALYIPSIVLCTDNAAMIAGLGFHKYNAGNRSDLSLDVNSNLKWEKWGEKWGKMGKNGDSALFLEKNRALSPFFPPFSPIFPIFPLP</sequence>
<feature type="binding site" evidence="8">
    <location>
        <position position="115"/>
    </location>
    <ligand>
        <name>Fe cation</name>
        <dbReference type="ChEBI" id="CHEBI:24875"/>
    </ligand>
</feature>
<dbReference type="NCBIfam" id="TIGR03723">
    <property type="entry name" value="T6A_TsaD_YgjD"/>
    <property type="match status" value="1"/>
</dbReference>
<dbReference type="PANTHER" id="PTHR11735">
    <property type="entry name" value="TRNA N6-ADENOSINE THREONYLCARBAMOYLTRANSFERASE"/>
    <property type="match status" value="1"/>
</dbReference>
<dbReference type="SUPFAM" id="SSF53067">
    <property type="entry name" value="Actin-like ATPase domain"/>
    <property type="match status" value="1"/>
</dbReference>
<feature type="binding site" evidence="8">
    <location>
        <position position="188"/>
    </location>
    <ligand>
        <name>substrate</name>
    </ligand>
</feature>
<reference evidence="11" key="1">
    <citation type="submission" date="2017-09" db="EMBL/GenBank/DDBJ databases">
        <title>Depth-based differentiation of microbial function through sediment-hosted aquifers and enrichment of novel symbionts in the deep terrestrial subsurface.</title>
        <authorList>
            <person name="Probst A.J."/>
            <person name="Ladd B."/>
            <person name="Jarett J.K."/>
            <person name="Geller-Mcgrath D.E."/>
            <person name="Sieber C.M.K."/>
            <person name="Emerson J.B."/>
            <person name="Anantharaman K."/>
            <person name="Thomas B.C."/>
            <person name="Malmstrom R."/>
            <person name="Stieglmeier M."/>
            <person name="Klingl A."/>
            <person name="Woyke T."/>
            <person name="Ryan C.M."/>
            <person name="Banfield J.F."/>
        </authorList>
    </citation>
    <scope>NUCLEOTIDE SEQUENCE [LARGE SCALE GENOMIC DNA]</scope>
</reference>
<dbReference type="InterPro" id="IPR017861">
    <property type="entry name" value="KAE1/TsaD"/>
</dbReference>
<evidence type="ECO:0000256" key="1">
    <source>
        <dbReference type="ARBA" id="ARBA00022490"/>
    </source>
</evidence>
<comment type="cofactor">
    <cofactor evidence="8">
        <name>Fe(2+)</name>
        <dbReference type="ChEBI" id="CHEBI:29033"/>
    </cofactor>
    <text evidence="8">Binds 1 Fe(2+) ion per subunit.</text>
</comment>
<feature type="binding site" evidence="8">
    <location>
        <position position="275"/>
    </location>
    <ligand>
        <name>substrate</name>
    </ligand>
</feature>
<feature type="binding site" evidence="8">
    <location>
        <position position="303"/>
    </location>
    <ligand>
        <name>Fe cation</name>
        <dbReference type="ChEBI" id="CHEBI:24875"/>
    </ligand>
</feature>